<keyword evidence="8" id="KW-0804">Transcription</keyword>
<evidence type="ECO:0000256" key="1">
    <source>
        <dbReference type="ARBA" id="ARBA00004123"/>
    </source>
</evidence>
<dbReference type="SMART" id="SM00355">
    <property type="entry name" value="ZnF_C2H2"/>
    <property type="match status" value="3"/>
</dbReference>
<keyword evidence="2" id="KW-0479">Metal-binding</keyword>
<dbReference type="PANTHER" id="PTHR23235">
    <property type="entry name" value="KRUEPPEL-LIKE TRANSCRIPTION FACTOR"/>
    <property type="match status" value="1"/>
</dbReference>
<keyword evidence="4 11" id="KW-0863">Zinc-finger</keyword>
<evidence type="ECO:0000259" key="12">
    <source>
        <dbReference type="PROSITE" id="PS50157"/>
    </source>
</evidence>
<feature type="domain" description="C2H2-type" evidence="12">
    <location>
        <begin position="304"/>
        <end position="331"/>
    </location>
</feature>
<protein>
    <submittedName>
        <fullName evidence="13">Transcription factor Sp9</fullName>
    </submittedName>
</protein>
<dbReference type="FunFam" id="3.30.160.60:FF:000100">
    <property type="entry name" value="Zinc finger 45-like"/>
    <property type="match status" value="1"/>
</dbReference>
<dbReference type="GO" id="GO:0000981">
    <property type="term" value="F:DNA-binding transcription factor activity, RNA polymerase II-specific"/>
    <property type="evidence" value="ECO:0007669"/>
    <property type="project" value="TreeGrafter"/>
</dbReference>
<dbReference type="SUPFAM" id="SSF57667">
    <property type="entry name" value="beta-beta-alpha zinc fingers"/>
    <property type="match status" value="2"/>
</dbReference>
<organism evidence="13">
    <name type="scientific">Mesocestoides corti</name>
    <name type="common">Flatworm</name>
    <dbReference type="NCBI Taxonomy" id="53468"/>
    <lineage>
        <taxon>Eukaryota</taxon>
        <taxon>Metazoa</taxon>
        <taxon>Spiralia</taxon>
        <taxon>Lophotrochozoa</taxon>
        <taxon>Platyhelminthes</taxon>
        <taxon>Cestoda</taxon>
        <taxon>Eucestoda</taxon>
        <taxon>Cyclophyllidea</taxon>
        <taxon>Mesocestoididae</taxon>
        <taxon>Mesocestoides</taxon>
    </lineage>
</organism>
<comment type="subcellular location">
    <subcellularLocation>
        <location evidence="1">Nucleus</location>
    </subcellularLocation>
</comment>
<evidence type="ECO:0000256" key="8">
    <source>
        <dbReference type="ARBA" id="ARBA00023163"/>
    </source>
</evidence>
<dbReference type="PROSITE" id="PS00028">
    <property type="entry name" value="ZINC_FINGER_C2H2_1"/>
    <property type="match status" value="3"/>
</dbReference>
<feature type="domain" description="C2H2-type" evidence="12">
    <location>
        <begin position="244"/>
        <end position="273"/>
    </location>
</feature>
<dbReference type="FunFam" id="3.30.160.60:FF:000014">
    <property type="entry name" value="Transcription factor Sp3"/>
    <property type="match status" value="1"/>
</dbReference>
<dbReference type="InterPro" id="IPR036236">
    <property type="entry name" value="Znf_C2H2_sf"/>
</dbReference>
<dbReference type="InterPro" id="IPR013087">
    <property type="entry name" value="Znf_C2H2_type"/>
</dbReference>
<dbReference type="AlphaFoldDB" id="A0A5K3FUZ0"/>
<evidence type="ECO:0000256" key="11">
    <source>
        <dbReference type="PROSITE-ProRule" id="PRU00042"/>
    </source>
</evidence>
<evidence type="ECO:0000256" key="6">
    <source>
        <dbReference type="ARBA" id="ARBA00023015"/>
    </source>
</evidence>
<keyword evidence="6" id="KW-0805">Transcription regulation</keyword>
<evidence type="ECO:0000256" key="3">
    <source>
        <dbReference type="ARBA" id="ARBA00022737"/>
    </source>
</evidence>
<keyword evidence="7" id="KW-0238">DNA-binding</keyword>
<evidence type="ECO:0000256" key="2">
    <source>
        <dbReference type="ARBA" id="ARBA00022723"/>
    </source>
</evidence>
<keyword evidence="3" id="KW-0677">Repeat</keyword>
<dbReference type="Pfam" id="PF00096">
    <property type="entry name" value="zf-C2H2"/>
    <property type="match status" value="3"/>
</dbReference>
<accession>A0A5K3FUZ0</accession>
<name>A0A5K3FUZ0_MESCO</name>
<dbReference type="Gene3D" id="3.30.160.60">
    <property type="entry name" value="Classic Zinc Finger"/>
    <property type="match status" value="3"/>
</dbReference>
<proteinExistence type="inferred from homology"/>
<dbReference type="GO" id="GO:0008270">
    <property type="term" value="F:zinc ion binding"/>
    <property type="evidence" value="ECO:0007669"/>
    <property type="project" value="UniProtKB-KW"/>
</dbReference>
<dbReference type="GO" id="GO:0005634">
    <property type="term" value="C:nucleus"/>
    <property type="evidence" value="ECO:0007669"/>
    <property type="project" value="UniProtKB-SubCell"/>
</dbReference>
<dbReference type="PANTHER" id="PTHR23235:SF177">
    <property type="entry name" value="C2H2-TYPE DOMAIN-CONTAINING PROTEIN"/>
    <property type="match status" value="1"/>
</dbReference>
<evidence type="ECO:0000256" key="10">
    <source>
        <dbReference type="ARBA" id="ARBA00038409"/>
    </source>
</evidence>
<reference evidence="13" key="1">
    <citation type="submission" date="2019-11" db="UniProtKB">
        <authorList>
            <consortium name="WormBaseParasite"/>
        </authorList>
    </citation>
    <scope>IDENTIFICATION</scope>
</reference>
<evidence type="ECO:0000256" key="7">
    <source>
        <dbReference type="ARBA" id="ARBA00023125"/>
    </source>
</evidence>
<evidence type="ECO:0000313" key="13">
    <source>
        <dbReference type="WBParaSite" id="MCU_011799-RA"/>
    </source>
</evidence>
<feature type="domain" description="C2H2-type" evidence="12">
    <location>
        <begin position="274"/>
        <end position="303"/>
    </location>
</feature>
<keyword evidence="5" id="KW-0862">Zinc</keyword>
<evidence type="ECO:0000256" key="4">
    <source>
        <dbReference type="ARBA" id="ARBA00022771"/>
    </source>
</evidence>
<evidence type="ECO:0000256" key="9">
    <source>
        <dbReference type="ARBA" id="ARBA00023242"/>
    </source>
</evidence>
<comment type="similarity">
    <text evidence="10">Belongs to the Sp1 C2H2-type zinc-finger protein family.</text>
</comment>
<sequence>MMEAQCHSIGCLTTTTSSVTSPSPSSPGTIAFTTTATTAQSSATNTTHSTTTQPIFEFASQGSQSLYRFLQPPQDHRTPSPLNETTAVARVAAAAAIAAIATPQDFSPAASATSVHQWQSELSAAYNYDYSQNRYLPLLEQNWMSSFINPYQSYCQQATTLEAHKDSTYAANYFLAAAQAAAQSQNYYEPRGPTPNLTKTTWAGGKRYAGSRTNCDCPNCQQVELAAASNPEMAAELRRANTTHSCHVPGCGKVYSKTSHLKAHLRWHTGERPFVCNWLLCGKRFTRSDELQRHLRTHAGEKNLVCPLCHKRFVRSDQLNKHTRTHCATNGDVDGHSENACVNETDPDENVEVSKRKLMKMEADDGGAV</sequence>
<dbReference type="GO" id="GO:0000978">
    <property type="term" value="F:RNA polymerase II cis-regulatory region sequence-specific DNA binding"/>
    <property type="evidence" value="ECO:0007669"/>
    <property type="project" value="TreeGrafter"/>
</dbReference>
<dbReference type="WBParaSite" id="MCU_011799-RA">
    <property type="protein sequence ID" value="MCU_011799-RA"/>
    <property type="gene ID" value="MCU_011799"/>
</dbReference>
<evidence type="ECO:0000256" key="5">
    <source>
        <dbReference type="ARBA" id="ARBA00022833"/>
    </source>
</evidence>
<keyword evidence="9" id="KW-0539">Nucleus</keyword>
<dbReference type="PROSITE" id="PS50157">
    <property type="entry name" value="ZINC_FINGER_C2H2_2"/>
    <property type="match status" value="3"/>
</dbReference>